<dbReference type="PANTHER" id="PTHR40254">
    <property type="entry name" value="BLR0577 PROTEIN"/>
    <property type="match status" value="1"/>
</dbReference>
<evidence type="ECO:0000313" key="3">
    <source>
        <dbReference type="Proteomes" id="UP000054197"/>
    </source>
</evidence>
<dbReference type="RefSeq" id="WP_058422102.1">
    <property type="nucleotide sequence ID" value="NZ_LKEF01000052.1"/>
</dbReference>
<proteinExistence type="predicted"/>
<dbReference type="GO" id="GO:0016787">
    <property type="term" value="F:hydrolase activity"/>
    <property type="evidence" value="ECO:0007669"/>
    <property type="project" value="UniProtKB-KW"/>
</dbReference>
<feature type="domain" description="FAD-dependent urate hydroxylase HpyO/Asp monooxygenase CreE-like FAD/NAD(P)-binding" evidence="1">
    <location>
        <begin position="7"/>
        <end position="156"/>
    </location>
</feature>
<comment type="caution">
    <text evidence="2">The sequence shown here is derived from an EMBL/GenBank/DDBJ whole genome shotgun (WGS) entry which is preliminary data.</text>
</comment>
<protein>
    <submittedName>
        <fullName evidence="2">Hydroxyacylglutathione hydrolase</fullName>
    </submittedName>
</protein>
<dbReference type="AlphaFoldDB" id="A0A0W0HBS7"/>
<dbReference type="SUPFAM" id="SSF51905">
    <property type="entry name" value="FAD/NAD(P)-binding domain"/>
    <property type="match status" value="1"/>
</dbReference>
<reference evidence="2 3" key="1">
    <citation type="submission" date="2015-09" db="EMBL/GenBank/DDBJ databases">
        <title>Genome sequence of ICMP 11288.</title>
        <authorList>
            <person name="Visnovsky S."/>
            <person name="Lu A."/>
            <person name="Panda P."/>
            <person name="Pitman A."/>
        </authorList>
    </citation>
    <scope>NUCLEOTIDE SEQUENCE [LARGE SCALE GENOMIC DNA]</scope>
    <source>
        <strain evidence="2 3">ICMP 11288</strain>
    </source>
</reference>
<name>A0A0W0HBS7_PSEFL</name>
<evidence type="ECO:0000259" key="1">
    <source>
        <dbReference type="Pfam" id="PF13454"/>
    </source>
</evidence>
<accession>A0A0W0HBS7</accession>
<evidence type="ECO:0000313" key="2">
    <source>
        <dbReference type="EMBL" id="KTB58264.1"/>
    </source>
</evidence>
<dbReference type="Pfam" id="PF13454">
    <property type="entry name" value="NAD_binding_9"/>
    <property type="match status" value="1"/>
</dbReference>
<keyword evidence="2" id="KW-0378">Hydrolase</keyword>
<dbReference type="InterPro" id="IPR036188">
    <property type="entry name" value="FAD/NAD-bd_sf"/>
</dbReference>
<dbReference type="InterPro" id="IPR052189">
    <property type="entry name" value="L-asp_N-monooxygenase_NS-form"/>
</dbReference>
<organism evidence="2 3">
    <name type="scientific">Pseudomonas fluorescens ICMP 11288</name>
    <dbReference type="NCBI Taxonomy" id="1198309"/>
    <lineage>
        <taxon>Bacteria</taxon>
        <taxon>Pseudomonadati</taxon>
        <taxon>Pseudomonadota</taxon>
        <taxon>Gammaproteobacteria</taxon>
        <taxon>Pseudomonadales</taxon>
        <taxon>Pseudomonadaceae</taxon>
        <taxon>Pseudomonas</taxon>
    </lineage>
</organism>
<dbReference type="Proteomes" id="UP000054197">
    <property type="component" value="Unassembled WGS sequence"/>
</dbReference>
<dbReference type="PRINTS" id="PR00368">
    <property type="entry name" value="FADPNR"/>
</dbReference>
<dbReference type="InterPro" id="IPR038732">
    <property type="entry name" value="HpyO/CreE_NAD-binding"/>
</dbReference>
<dbReference type="Gene3D" id="3.50.50.60">
    <property type="entry name" value="FAD/NAD(P)-binding domain"/>
    <property type="match status" value="1"/>
</dbReference>
<gene>
    <name evidence="2" type="ORF">AO063_17660</name>
</gene>
<dbReference type="PANTHER" id="PTHR40254:SF1">
    <property type="entry name" value="BLR0577 PROTEIN"/>
    <property type="match status" value="1"/>
</dbReference>
<sequence>MNTKTLAIIGAGFCGSTLAVHLLRHPPVTPLKILLISRPGSMARGIAYSTQARAHVLNVPAGRMNALAGEDDSFYDYVKRSHPDATPALFAQRRLYGDYLQALLQRASDNAAPGCQLQEVIGEVVKVIPQPNAQGGLLLMDNGEHYRADAIVLSIGSCARQAPSIAPEYRPFYESPGYVHDPWQPGALDHIGTNDSVFLIGSGLTMLDVVLDLRDRGHTGSIQAVSRRGLLPQPHRELNAHPDYDEGLAQHMLSDCRVRHYVRAVRDAVRQHAQAGGDWRDIIGGLRSATRQLWHALPLNERLRFLRHVRPYWDAHRHRCAPQPGARMQEELASGKLQLMAGRIVGYTSNPGSVSVCVRRRGTRVEEQLEVKAVINCTTPALDLRQLDDPLLKSLRADGLLVPDALGTGMAIAPSGALLDCHAAPSDWLYYVGPFLQARDWEATAVPELREYVKQMAQTLATPLSPA</sequence>
<dbReference type="EMBL" id="LKEF01000052">
    <property type="protein sequence ID" value="KTB58264.1"/>
    <property type="molecule type" value="Genomic_DNA"/>
</dbReference>